<feature type="non-terminal residue" evidence="1">
    <location>
        <position position="56"/>
    </location>
</feature>
<sequence length="56" mass="6196">MTGVEREELIVGVQGLPATLDPARELSNVGTRISYTPYDTLIRRDFLNNDAHVPSP</sequence>
<protein>
    <submittedName>
        <fullName evidence="1">Uncharacterized protein</fullName>
    </submittedName>
</protein>
<dbReference type="EMBL" id="CADCWL010000201">
    <property type="protein sequence ID" value="CAA9578079.1"/>
    <property type="molecule type" value="Genomic_DNA"/>
</dbReference>
<accession>A0A6J4VK02</accession>
<evidence type="ECO:0000313" key="1">
    <source>
        <dbReference type="EMBL" id="CAA9578079.1"/>
    </source>
</evidence>
<dbReference type="AlphaFoldDB" id="A0A6J4VK02"/>
<gene>
    <name evidence="1" type="ORF">AVDCRST_MAG19-3604</name>
</gene>
<reference evidence="1" key="1">
    <citation type="submission" date="2020-02" db="EMBL/GenBank/DDBJ databases">
        <authorList>
            <person name="Meier V. D."/>
        </authorList>
    </citation>
    <scope>NUCLEOTIDE SEQUENCE</scope>
    <source>
        <strain evidence="1">AVDCRST_MAG19</strain>
    </source>
</reference>
<name>A0A6J4VK02_9BACT</name>
<proteinExistence type="predicted"/>
<organism evidence="1">
    <name type="scientific">uncultured Thermomicrobiales bacterium</name>
    <dbReference type="NCBI Taxonomy" id="1645740"/>
    <lineage>
        <taxon>Bacteria</taxon>
        <taxon>Pseudomonadati</taxon>
        <taxon>Thermomicrobiota</taxon>
        <taxon>Thermomicrobia</taxon>
        <taxon>Thermomicrobiales</taxon>
        <taxon>environmental samples</taxon>
    </lineage>
</organism>